<evidence type="ECO:0000313" key="7">
    <source>
        <dbReference type="EMBL" id="SJL18563.1"/>
    </source>
</evidence>
<feature type="transmembrane region" description="Helical" evidence="5">
    <location>
        <begin position="175"/>
        <end position="193"/>
    </location>
</feature>
<dbReference type="Proteomes" id="UP000219338">
    <property type="component" value="Unassembled WGS sequence"/>
</dbReference>
<evidence type="ECO:0000259" key="6">
    <source>
        <dbReference type="Pfam" id="PF11710"/>
    </source>
</evidence>
<keyword evidence="8" id="KW-1185">Reference proteome</keyword>
<accession>A0A284SC32</accession>
<dbReference type="OMA" id="ATHESWL"/>
<evidence type="ECO:0000256" key="4">
    <source>
        <dbReference type="ARBA" id="ARBA00023136"/>
    </source>
</evidence>
<comment type="subcellular location">
    <subcellularLocation>
        <location evidence="1">Membrane</location>
        <topology evidence="1">Multi-pass membrane protein</topology>
    </subcellularLocation>
</comment>
<evidence type="ECO:0000256" key="3">
    <source>
        <dbReference type="ARBA" id="ARBA00022989"/>
    </source>
</evidence>
<dbReference type="AlphaFoldDB" id="A0A284SC32"/>
<dbReference type="GO" id="GO:0007189">
    <property type="term" value="P:adenylate cyclase-activating G protein-coupled receptor signaling pathway"/>
    <property type="evidence" value="ECO:0007669"/>
    <property type="project" value="TreeGrafter"/>
</dbReference>
<evidence type="ECO:0000256" key="1">
    <source>
        <dbReference type="ARBA" id="ARBA00004141"/>
    </source>
</evidence>
<feature type="transmembrane region" description="Helical" evidence="5">
    <location>
        <begin position="291"/>
        <end position="309"/>
    </location>
</feature>
<dbReference type="InterPro" id="IPR023041">
    <property type="entry name" value="Glucose_rcpt_Git3-like_N"/>
</dbReference>
<feature type="transmembrane region" description="Helical" evidence="5">
    <location>
        <begin position="15"/>
        <end position="35"/>
    </location>
</feature>
<evidence type="ECO:0000256" key="2">
    <source>
        <dbReference type="ARBA" id="ARBA00022692"/>
    </source>
</evidence>
<gene>
    <name evidence="7" type="ORF">ARMOST_22157</name>
</gene>
<reference evidence="8" key="1">
    <citation type="journal article" date="2017" name="Nat. Ecol. Evol.">
        <title>Genome expansion and lineage-specific genetic innovations in the forest pathogenic fungi Armillaria.</title>
        <authorList>
            <person name="Sipos G."/>
            <person name="Prasanna A.N."/>
            <person name="Walter M.C."/>
            <person name="O'Connor E."/>
            <person name="Balint B."/>
            <person name="Krizsan K."/>
            <person name="Kiss B."/>
            <person name="Hess J."/>
            <person name="Varga T."/>
            <person name="Slot J."/>
            <person name="Riley R."/>
            <person name="Boka B."/>
            <person name="Rigling D."/>
            <person name="Barry K."/>
            <person name="Lee J."/>
            <person name="Mihaltcheva S."/>
            <person name="LaButti K."/>
            <person name="Lipzen A."/>
            <person name="Waldron R."/>
            <person name="Moloney N.M."/>
            <person name="Sperisen C."/>
            <person name="Kredics L."/>
            <person name="Vagvoelgyi C."/>
            <person name="Patrignani A."/>
            <person name="Fitzpatrick D."/>
            <person name="Nagy I."/>
            <person name="Doyle S."/>
            <person name="Anderson J.B."/>
            <person name="Grigoriev I.V."/>
            <person name="Gueldener U."/>
            <person name="Muensterkoetter M."/>
            <person name="Nagy L.G."/>
        </authorList>
    </citation>
    <scope>NUCLEOTIDE SEQUENCE [LARGE SCALE GENOMIC DNA]</scope>
    <source>
        <strain evidence="8">C18/9</strain>
    </source>
</reference>
<feature type="transmembrane region" description="Helical" evidence="5">
    <location>
        <begin position="126"/>
        <end position="146"/>
    </location>
</feature>
<evidence type="ECO:0000256" key="5">
    <source>
        <dbReference type="SAM" id="Phobius"/>
    </source>
</evidence>
<sequence>MTLGDFELALAITDFVGSTLSAIGSGFIILCYVLLPMKKHYRHPLIMNLAIADFINGINNGISGAVFLATGPLTQSPACTANGFVGQLSVQATDTSILAIAVVTVLIVTATHESWLGDSKRDKMQFVTIVCACTWVMPLITSFIALGKEYYTGVSGNWCWLTPEPACLRYVLTHAWRFLFIFIEIGLYTYLYIHLRKRFKGIIVDSPRATLLSQMSLRQRLHDPDRVSVSIDAVRMHSLSTNIHHHESNNAIVTNSKVQFPIPSPATTVVSRPSTPVAIPPADRYKHISKILLLNAYPIAYIVLWIPGLCNRLVEASGHSSKVLQIMQASTQFVGFANALTYGWNENVARSVKDSVRRKSVPSQESV</sequence>
<dbReference type="Gene3D" id="1.20.1070.10">
    <property type="entry name" value="Rhodopsin 7-helix transmembrane proteins"/>
    <property type="match status" value="1"/>
</dbReference>
<dbReference type="GO" id="GO:0004930">
    <property type="term" value="F:G protein-coupled receptor activity"/>
    <property type="evidence" value="ECO:0007669"/>
    <property type="project" value="TreeGrafter"/>
</dbReference>
<feature type="domain" description="Glucose receptor Git3-like N-terminal" evidence="6">
    <location>
        <begin position="11"/>
        <end position="201"/>
    </location>
</feature>
<dbReference type="EMBL" id="FUEG01000063">
    <property type="protein sequence ID" value="SJL18563.1"/>
    <property type="molecule type" value="Genomic_DNA"/>
</dbReference>
<keyword evidence="2 5" id="KW-0812">Transmembrane</keyword>
<evidence type="ECO:0000313" key="8">
    <source>
        <dbReference type="Proteomes" id="UP000219338"/>
    </source>
</evidence>
<organism evidence="7 8">
    <name type="scientific">Armillaria ostoyae</name>
    <name type="common">Armillaria root rot fungus</name>
    <dbReference type="NCBI Taxonomy" id="47428"/>
    <lineage>
        <taxon>Eukaryota</taxon>
        <taxon>Fungi</taxon>
        <taxon>Dikarya</taxon>
        <taxon>Basidiomycota</taxon>
        <taxon>Agaricomycotina</taxon>
        <taxon>Agaricomycetes</taxon>
        <taxon>Agaricomycetidae</taxon>
        <taxon>Agaricales</taxon>
        <taxon>Marasmiineae</taxon>
        <taxon>Physalacriaceae</taxon>
        <taxon>Armillaria</taxon>
    </lineage>
</organism>
<dbReference type="GO" id="GO:0005886">
    <property type="term" value="C:plasma membrane"/>
    <property type="evidence" value="ECO:0007669"/>
    <property type="project" value="TreeGrafter"/>
</dbReference>
<dbReference type="PANTHER" id="PTHR23112:SF37">
    <property type="entry name" value="G PROTEIN-COUPLED RECEPTOR GPR1"/>
    <property type="match status" value="1"/>
</dbReference>
<proteinExistence type="predicted"/>
<keyword evidence="4 5" id="KW-0472">Membrane</keyword>
<dbReference type="PANTHER" id="PTHR23112">
    <property type="entry name" value="G PROTEIN-COUPLED RECEPTOR 157-RELATED"/>
    <property type="match status" value="1"/>
</dbReference>
<dbReference type="Pfam" id="PF11710">
    <property type="entry name" value="Git3"/>
    <property type="match status" value="1"/>
</dbReference>
<dbReference type="OrthoDB" id="2908662at2759"/>
<keyword evidence="3 5" id="KW-1133">Transmembrane helix</keyword>
<protein>
    <recommendedName>
        <fullName evidence="6">Glucose receptor Git3-like N-terminal domain-containing protein</fullName>
    </recommendedName>
</protein>
<dbReference type="SUPFAM" id="SSF81321">
    <property type="entry name" value="Family A G protein-coupled receptor-like"/>
    <property type="match status" value="1"/>
</dbReference>
<name>A0A284SC32_ARMOS</name>